<gene>
    <name evidence="1" type="ORF">RHMOL_Rhmol01G0004700</name>
</gene>
<evidence type="ECO:0000313" key="1">
    <source>
        <dbReference type="EMBL" id="KAI8570072.1"/>
    </source>
</evidence>
<evidence type="ECO:0000313" key="2">
    <source>
        <dbReference type="Proteomes" id="UP001062846"/>
    </source>
</evidence>
<dbReference type="Proteomes" id="UP001062846">
    <property type="component" value="Chromosome 1"/>
</dbReference>
<keyword evidence="2" id="KW-1185">Reference proteome</keyword>
<protein>
    <submittedName>
        <fullName evidence="1">Uncharacterized protein</fullName>
    </submittedName>
</protein>
<accession>A0ACC0PZI9</accession>
<organism evidence="1 2">
    <name type="scientific">Rhododendron molle</name>
    <name type="common">Chinese azalea</name>
    <name type="synonym">Azalea mollis</name>
    <dbReference type="NCBI Taxonomy" id="49168"/>
    <lineage>
        <taxon>Eukaryota</taxon>
        <taxon>Viridiplantae</taxon>
        <taxon>Streptophyta</taxon>
        <taxon>Embryophyta</taxon>
        <taxon>Tracheophyta</taxon>
        <taxon>Spermatophyta</taxon>
        <taxon>Magnoliopsida</taxon>
        <taxon>eudicotyledons</taxon>
        <taxon>Gunneridae</taxon>
        <taxon>Pentapetalae</taxon>
        <taxon>asterids</taxon>
        <taxon>Ericales</taxon>
        <taxon>Ericaceae</taxon>
        <taxon>Ericoideae</taxon>
        <taxon>Rhodoreae</taxon>
        <taxon>Rhododendron</taxon>
    </lineage>
</organism>
<proteinExistence type="predicted"/>
<dbReference type="EMBL" id="CM046388">
    <property type="protein sequence ID" value="KAI8570072.1"/>
    <property type="molecule type" value="Genomic_DNA"/>
</dbReference>
<comment type="caution">
    <text evidence="1">The sequence shown here is derived from an EMBL/GenBank/DDBJ whole genome shotgun (WGS) entry which is preliminary data.</text>
</comment>
<reference evidence="1" key="1">
    <citation type="submission" date="2022-02" db="EMBL/GenBank/DDBJ databases">
        <title>Plant Genome Project.</title>
        <authorList>
            <person name="Zhang R.-G."/>
        </authorList>
    </citation>
    <scope>NUCLEOTIDE SEQUENCE</scope>
    <source>
        <strain evidence="1">AT1</strain>
    </source>
</reference>
<sequence>MILTPNPRKKRITLKGARRKSRVITPLTRIPWKFVPWNQRTKGSPLDHRGLLKSPGIAQTEDTPMEPQRGIRLAIKEIPKPAEKARSFKAILLNERKSKEGPETIQVESGFDDSSDDEDMGIQDPPTTKSRIRVNFSKDHLKRIRQQYKDCLIIKLLGKNMGFKTLMSRISALWNLDGLFTPVELGLGFYLIRFESKTDYNKVFTGGPWVIQDHYLTVQKWQPDFKADKATAIKTAVWMRFPFLPYEYYDEESLFEIAKELGKPLKVDINTIEGIRASYARVSVELDLSQPLEVSVAIRNEDYLIEYEHIHLICFDCGRVGHRKESCSSRMGPTNQTAGENPTVTPPESSAAKAVSFNGNPVPEKSEEIGYGEWMVVSRRKTKKIGPIGNGPQGPKRVQAQNGKGPAQNVSISKSKASTSSNLQYRPKENHRDQTLVQQGKREGSSKQASNGNAQEKLDSQQGVRYEFNPLLRKLESSNKTSPPTEEGGKAQSDKPIDRPIFSPVSDMEVILDIPNPTPASHSQPPFSENSKTTPLRKPPDIIMYHEFARATECNRELSQGEHGDSIRRRSRSPSKSGLVARGVEAQSQTLGSSAVAVSQPQTITEANGAASPSQGEDPQALGPV</sequence>
<name>A0ACC0PZI9_RHOML</name>